<evidence type="ECO:0000256" key="1">
    <source>
        <dbReference type="SAM" id="Phobius"/>
    </source>
</evidence>
<dbReference type="Pfam" id="PF06724">
    <property type="entry name" value="DUF1206"/>
    <property type="match status" value="3"/>
</dbReference>
<dbReference type="EMBL" id="JACHMN010000001">
    <property type="protein sequence ID" value="MBB5866902.1"/>
    <property type="molecule type" value="Genomic_DNA"/>
</dbReference>
<feature type="domain" description="DUF1206" evidence="2">
    <location>
        <begin position="112"/>
        <end position="175"/>
    </location>
</feature>
<keyword evidence="1" id="KW-0472">Membrane</keyword>
<dbReference type="RefSeq" id="WP_184831055.1">
    <property type="nucleotide sequence ID" value="NZ_JACHMN010000001.1"/>
</dbReference>
<dbReference type="InterPro" id="IPR009597">
    <property type="entry name" value="DUF1206"/>
</dbReference>
<name>A0A841BJE6_9ACTN</name>
<feature type="transmembrane region" description="Helical" evidence="1">
    <location>
        <begin position="152"/>
        <end position="176"/>
    </location>
</feature>
<feature type="transmembrane region" description="Helical" evidence="1">
    <location>
        <begin position="67"/>
        <end position="93"/>
    </location>
</feature>
<proteinExistence type="predicted"/>
<dbReference type="Proteomes" id="UP000587527">
    <property type="component" value="Unassembled WGS sequence"/>
</dbReference>
<evidence type="ECO:0000313" key="3">
    <source>
        <dbReference type="EMBL" id="MBB5866902.1"/>
    </source>
</evidence>
<feature type="domain" description="DUF1206" evidence="2">
    <location>
        <begin position="26"/>
        <end position="92"/>
    </location>
</feature>
<feature type="transmembrane region" description="Helical" evidence="1">
    <location>
        <begin position="245"/>
        <end position="266"/>
    </location>
</feature>
<reference evidence="3 4" key="1">
    <citation type="submission" date="2020-08" db="EMBL/GenBank/DDBJ databases">
        <title>Sequencing the genomes of 1000 actinobacteria strains.</title>
        <authorList>
            <person name="Klenk H.-P."/>
        </authorList>
    </citation>
    <scope>NUCLEOTIDE SEQUENCE [LARGE SCALE GENOMIC DNA]</scope>
    <source>
        <strain evidence="3 4">DSM 45362</strain>
    </source>
</reference>
<keyword evidence="4" id="KW-1185">Reference proteome</keyword>
<gene>
    <name evidence="3" type="ORF">F4553_000281</name>
</gene>
<feature type="domain" description="DUF1206" evidence="2">
    <location>
        <begin position="202"/>
        <end position="271"/>
    </location>
</feature>
<sequence length="273" mass="28905">MTVVGGAQRHARRARRSVILKRLTQVGFVGYGLLHLALGWLCLQILLGRGAADDGQTGAFRTIAAQPLGRFVLIVTAIGLIAMAVWQLLLAAVGHQDEQGWKRAAERLASLSRVVIYAALAFTAWKVVRGTATPSARQQQDFTADLLRHGAGQAIVVVAGIAVVGLGIGLAVYGLLKKFVRHLRTGEMSPAVRTASVRLGQLGYLAKGFAYVVVGVLVALAGIRYEPSRSGGLDAALKTLPQQPFGPLLLAVVAAGLAAFGAYCFVQARYRDV</sequence>
<comment type="caution">
    <text evidence="3">The sequence shown here is derived from an EMBL/GenBank/DDBJ whole genome shotgun (WGS) entry which is preliminary data.</text>
</comment>
<organism evidence="3 4">
    <name type="scientific">Allocatelliglobosispora scoriae</name>
    <dbReference type="NCBI Taxonomy" id="643052"/>
    <lineage>
        <taxon>Bacteria</taxon>
        <taxon>Bacillati</taxon>
        <taxon>Actinomycetota</taxon>
        <taxon>Actinomycetes</taxon>
        <taxon>Micromonosporales</taxon>
        <taxon>Micromonosporaceae</taxon>
        <taxon>Allocatelliglobosispora</taxon>
    </lineage>
</organism>
<accession>A0A841BJE6</accession>
<feature type="transmembrane region" description="Helical" evidence="1">
    <location>
        <begin position="208"/>
        <end position="225"/>
    </location>
</feature>
<keyword evidence="1" id="KW-1133">Transmembrane helix</keyword>
<evidence type="ECO:0000313" key="4">
    <source>
        <dbReference type="Proteomes" id="UP000587527"/>
    </source>
</evidence>
<keyword evidence="1" id="KW-0812">Transmembrane</keyword>
<dbReference type="AlphaFoldDB" id="A0A841BJE6"/>
<evidence type="ECO:0000259" key="2">
    <source>
        <dbReference type="Pfam" id="PF06724"/>
    </source>
</evidence>
<protein>
    <submittedName>
        <fullName evidence="3">Vacuolar-type H+-ATPase subunit I/STV1</fullName>
    </submittedName>
</protein>
<feature type="transmembrane region" description="Helical" evidence="1">
    <location>
        <begin position="114"/>
        <end position="132"/>
    </location>
</feature>
<feature type="transmembrane region" description="Helical" evidence="1">
    <location>
        <begin position="23"/>
        <end position="47"/>
    </location>
</feature>